<comment type="caution">
    <text evidence="4">The sequence shown here is derived from an EMBL/GenBank/DDBJ whole genome shotgun (WGS) entry which is preliminary data.</text>
</comment>
<keyword evidence="3" id="KW-0732">Signal</keyword>
<proteinExistence type="predicted"/>
<dbReference type="SMART" id="SM00028">
    <property type="entry name" value="TPR"/>
    <property type="match status" value="5"/>
</dbReference>
<evidence type="ECO:0000256" key="1">
    <source>
        <dbReference type="ARBA" id="ARBA00022737"/>
    </source>
</evidence>
<dbReference type="PANTHER" id="PTHR45586">
    <property type="entry name" value="TPR REPEAT-CONTAINING PROTEIN PA4667"/>
    <property type="match status" value="1"/>
</dbReference>
<evidence type="ECO:0000313" key="5">
    <source>
        <dbReference type="Proteomes" id="UP000653472"/>
    </source>
</evidence>
<evidence type="ECO:0000313" key="4">
    <source>
        <dbReference type="EMBL" id="NKF23776.1"/>
    </source>
</evidence>
<reference evidence="4" key="1">
    <citation type="submission" date="2020-03" db="EMBL/GenBank/DDBJ databases">
        <title>Solimonas marina sp. nov., isolated from deep seawater of the Pacific Ocean.</title>
        <authorList>
            <person name="Liu X."/>
            <person name="Lai Q."/>
            <person name="Sun F."/>
            <person name="Gai Y."/>
            <person name="Li G."/>
            <person name="Shao Z."/>
        </authorList>
    </citation>
    <scope>NUCLEOTIDE SEQUENCE</scope>
    <source>
        <strain evidence="4">C16B3</strain>
    </source>
</reference>
<dbReference type="Proteomes" id="UP000653472">
    <property type="component" value="Unassembled WGS sequence"/>
</dbReference>
<accession>A0A969WEA4</accession>
<keyword evidence="2" id="KW-0802">TPR repeat</keyword>
<evidence type="ECO:0000256" key="3">
    <source>
        <dbReference type="SAM" id="SignalP"/>
    </source>
</evidence>
<gene>
    <name evidence="4" type="ORF">G7Y82_15780</name>
</gene>
<sequence length="960" mass="105894">MTPTPSSRFRLPPALALAAIAQAALALSACTPQVVKDSAPPIRQTIGKEKAPSQDELPIIKSENIAPDAQKAADNYRELLKLKPDAATQTESTRRLADLQVQMADAGGSTPESEQRLRESMKLYNQLLAQHPNDPDNARIYYQLARAQQNIGEPEAAIATLKQLTDRLPESKLAGDAHFRRAELLFTLKRYHEAEDEYHVVMAMKDGTPFFEQAQYKYGWSLYKQSKYDPAISTFIDILDRELPTGEVTDPDAALAGVSKGKFDLAKDSLRVIVLSLTTLGGGEALNDYLASHSDPRFYPLLYTALGDAMLEKRRYTDAAKTSAAFIERYPQSPLAPAFQARVIAAYDAGGFDQLSLKEKERYVATYDPAAPYWAGKPATPEVMKALRVDLEDIAKYYHAQAQQELRAAQDAHKTLPQPPAGFAVAAKSYRRIIELYPQDPKLPDINFLLGDALLDGGHTLEAAKEYSKTAYGYRPHTKAPEAAFAAVQAYEQYATEVPKAQRPQALQMAIDESLKLADTYPAHVKRNAVLTQAAEDLYELKQYDKAITVADRVIKAQGNVTPEQQRIAWSVTGNSQFALTHYPQAESAFSEQLKLTAANDPGRADVVEQLAASIYKQGEAARDAGDMDTAAQNFLRVGKVTPNAKIRATADYDGAAALIAMQAWGRAAAVLENFRQLFPDHKLIPDVDKKLAVAYQKDNRPLQAAPVYGRIARRNSESAQTREEAAWLSATLYEQGKAPADARGAYTYYVQNFPASFDRNVEARAKLVDYARSSGDAAALSTALRDQIAVNDRAGAGANDRSRALAARAALELGRIASRQTQAIALKAPLQQSLAQRKQSMQQALNWFDKAASYGYADVTTAATYETGLVYQTFGRALLDSERPKNLSALELDQYNLLLEEQADPFQEKAISTYEDNLRRISQGVYDEWVAKSAAQLATLAPAQYQKHERGQDYDDRLK</sequence>
<protein>
    <submittedName>
        <fullName evidence="4">Tetratricopeptide repeat protein</fullName>
    </submittedName>
</protein>
<dbReference type="SUPFAM" id="SSF48452">
    <property type="entry name" value="TPR-like"/>
    <property type="match status" value="4"/>
</dbReference>
<keyword evidence="5" id="KW-1185">Reference proteome</keyword>
<feature type="chain" id="PRO_5037385792" evidence="3">
    <location>
        <begin position="27"/>
        <end position="960"/>
    </location>
</feature>
<keyword evidence="1" id="KW-0677">Repeat</keyword>
<dbReference type="Pfam" id="PF14559">
    <property type="entry name" value="TPR_19"/>
    <property type="match status" value="1"/>
</dbReference>
<dbReference type="InterPro" id="IPR051012">
    <property type="entry name" value="CellSynth/LPSAsmb/PSIAsmb"/>
</dbReference>
<dbReference type="InterPro" id="IPR011990">
    <property type="entry name" value="TPR-like_helical_dom_sf"/>
</dbReference>
<dbReference type="Pfam" id="PF13174">
    <property type="entry name" value="TPR_6"/>
    <property type="match status" value="2"/>
</dbReference>
<feature type="signal peptide" evidence="3">
    <location>
        <begin position="1"/>
        <end position="26"/>
    </location>
</feature>
<dbReference type="Pfam" id="PF13432">
    <property type="entry name" value="TPR_16"/>
    <property type="match status" value="1"/>
</dbReference>
<name>A0A969WEA4_9GAMM</name>
<dbReference type="InterPro" id="IPR019734">
    <property type="entry name" value="TPR_rpt"/>
</dbReference>
<dbReference type="PANTHER" id="PTHR45586:SF1">
    <property type="entry name" value="LIPOPOLYSACCHARIDE ASSEMBLY PROTEIN B"/>
    <property type="match status" value="1"/>
</dbReference>
<dbReference type="Gene3D" id="1.25.40.10">
    <property type="entry name" value="Tetratricopeptide repeat domain"/>
    <property type="match status" value="5"/>
</dbReference>
<dbReference type="EMBL" id="JAAVXB010000009">
    <property type="protein sequence ID" value="NKF23776.1"/>
    <property type="molecule type" value="Genomic_DNA"/>
</dbReference>
<dbReference type="AlphaFoldDB" id="A0A969WEA4"/>
<organism evidence="4 5">
    <name type="scientific">Solimonas marina</name>
    <dbReference type="NCBI Taxonomy" id="2714601"/>
    <lineage>
        <taxon>Bacteria</taxon>
        <taxon>Pseudomonadati</taxon>
        <taxon>Pseudomonadota</taxon>
        <taxon>Gammaproteobacteria</taxon>
        <taxon>Nevskiales</taxon>
        <taxon>Nevskiaceae</taxon>
        <taxon>Solimonas</taxon>
    </lineage>
</organism>
<evidence type="ECO:0000256" key="2">
    <source>
        <dbReference type="ARBA" id="ARBA00022803"/>
    </source>
</evidence>